<protein>
    <submittedName>
        <fullName evidence="1">Uncharacterized protein</fullName>
    </submittedName>
</protein>
<keyword evidence="2" id="KW-1185">Reference proteome</keyword>
<dbReference type="Proteomes" id="UP001231189">
    <property type="component" value="Unassembled WGS sequence"/>
</dbReference>
<gene>
    <name evidence="1" type="ORF">QYE76_030367</name>
</gene>
<sequence length="116" mass="13158">MVILDGPPKKPADAPEKVNINKRKRGAFANNELAAFTSMTVAMKNVAHAIRHNKAIDMHHDLHQAVMDMIRFTEEDLMAAEPPRGPQGLGFQLCGHERATPILWLRNYLGKYYYNM</sequence>
<name>A0AAD8VHI5_LOLMU</name>
<accession>A0AAD8VHI5</accession>
<proteinExistence type="predicted"/>
<reference evidence="1" key="1">
    <citation type="submission" date="2023-07" db="EMBL/GenBank/DDBJ databases">
        <title>A chromosome-level genome assembly of Lolium multiflorum.</title>
        <authorList>
            <person name="Chen Y."/>
            <person name="Copetti D."/>
            <person name="Kolliker R."/>
            <person name="Studer B."/>
        </authorList>
    </citation>
    <scope>NUCLEOTIDE SEQUENCE</scope>
    <source>
        <strain evidence="1">02402/16</strain>
        <tissue evidence="1">Leaf</tissue>
    </source>
</reference>
<evidence type="ECO:0000313" key="1">
    <source>
        <dbReference type="EMBL" id="KAK1606694.1"/>
    </source>
</evidence>
<dbReference type="AlphaFoldDB" id="A0AAD8VHI5"/>
<comment type="caution">
    <text evidence="1">The sequence shown here is derived from an EMBL/GenBank/DDBJ whole genome shotgun (WGS) entry which is preliminary data.</text>
</comment>
<organism evidence="1 2">
    <name type="scientific">Lolium multiflorum</name>
    <name type="common">Italian ryegrass</name>
    <name type="synonym">Lolium perenne subsp. multiflorum</name>
    <dbReference type="NCBI Taxonomy" id="4521"/>
    <lineage>
        <taxon>Eukaryota</taxon>
        <taxon>Viridiplantae</taxon>
        <taxon>Streptophyta</taxon>
        <taxon>Embryophyta</taxon>
        <taxon>Tracheophyta</taxon>
        <taxon>Spermatophyta</taxon>
        <taxon>Magnoliopsida</taxon>
        <taxon>Liliopsida</taxon>
        <taxon>Poales</taxon>
        <taxon>Poaceae</taxon>
        <taxon>BOP clade</taxon>
        <taxon>Pooideae</taxon>
        <taxon>Poodae</taxon>
        <taxon>Poeae</taxon>
        <taxon>Poeae Chloroplast Group 2 (Poeae type)</taxon>
        <taxon>Loliodinae</taxon>
        <taxon>Loliinae</taxon>
        <taxon>Lolium</taxon>
    </lineage>
</organism>
<evidence type="ECO:0000313" key="2">
    <source>
        <dbReference type="Proteomes" id="UP001231189"/>
    </source>
</evidence>
<dbReference type="EMBL" id="JAUUTY010000007">
    <property type="protein sequence ID" value="KAK1606694.1"/>
    <property type="molecule type" value="Genomic_DNA"/>
</dbReference>